<dbReference type="KEGG" id="mgk:FSB76_27915"/>
<name>A0A5B8W9L2_9SPHI</name>
<dbReference type="Gene3D" id="2.60.40.2340">
    <property type="match status" value="1"/>
</dbReference>
<dbReference type="Gene3D" id="3.90.70.10">
    <property type="entry name" value="Cysteine proteinases"/>
    <property type="match status" value="1"/>
</dbReference>
<dbReference type="PROSITE" id="PS51257">
    <property type="entry name" value="PROKAR_LIPOPROTEIN"/>
    <property type="match status" value="1"/>
</dbReference>
<dbReference type="EMBL" id="CP042437">
    <property type="protein sequence ID" value="QEC79592.1"/>
    <property type="molecule type" value="Genomic_DNA"/>
</dbReference>
<dbReference type="OrthoDB" id="791575at2"/>
<accession>A0A5B8W9L2</accession>
<evidence type="ECO:0000313" key="2">
    <source>
        <dbReference type="Proteomes" id="UP000321362"/>
    </source>
</evidence>
<sequence>MIRLNQIICIAFSLCITVSSCKNDKASAPSPVQQTTLHNPLLTFDVDNALLATKIDTVKNYVNIVVKNTADVKKLKTTFSLASGVNAFIGSNTIKSGDVIDFSKTVTLTIKSTDNKQSVAYTILVVNELFYQGLGFHLDAEKTAEKNYDIYLDQFDSGPFSPINCGPTVITMAMRWSDSTFKLSPKDARQAIKPTGGWWTTADMEYYMRGTGIYNDTYPLTDIESTITQIIDNGDVGILCLDMFYVGLNTANEQHTNKFYNTDGKDWGHFLLVKGYKKVDSKFYLEVNDPYSRGDRYITPDAMGQYKGKSRFYESSGIKQSADIWWPYILVIAPKGKKVTPILSSTGSRLKVNSVIPVASGR</sequence>
<dbReference type="AlphaFoldDB" id="A0A5B8W9L2"/>
<protein>
    <recommendedName>
        <fullName evidence="3">Peptidase C39-like domain-containing protein</fullName>
    </recommendedName>
</protein>
<reference evidence="1 2" key="1">
    <citation type="journal article" date="2013" name="J. Microbiol.">
        <title>Mucilaginibacter ginsenosidivorax sp. nov., with ginsenoside converting activity isolated from sediment.</title>
        <authorList>
            <person name="Kim J.K."/>
            <person name="Choi T.E."/>
            <person name="Liu Q.M."/>
            <person name="Park H.Y."/>
            <person name="Yi T.H."/>
            <person name="Yoon M.H."/>
            <person name="Kim S.C."/>
            <person name="Im W.T."/>
        </authorList>
    </citation>
    <scope>NUCLEOTIDE SEQUENCE [LARGE SCALE GENOMIC DNA]</scope>
    <source>
        <strain evidence="1 2">KHI28</strain>
    </source>
</reference>
<keyword evidence="2" id="KW-1185">Reference proteome</keyword>
<proteinExistence type="predicted"/>
<organism evidence="1 2">
    <name type="scientific">Mucilaginibacter ginsenosidivorax</name>
    <dbReference type="NCBI Taxonomy" id="862126"/>
    <lineage>
        <taxon>Bacteria</taxon>
        <taxon>Pseudomonadati</taxon>
        <taxon>Bacteroidota</taxon>
        <taxon>Sphingobacteriia</taxon>
        <taxon>Sphingobacteriales</taxon>
        <taxon>Sphingobacteriaceae</taxon>
        <taxon>Mucilaginibacter</taxon>
    </lineage>
</organism>
<evidence type="ECO:0000313" key="1">
    <source>
        <dbReference type="EMBL" id="QEC79592.1"/>
    </source>
</evidence>
<dbReference type="Proteomes" id="UP000321362">
    <property type="component" value="Chromosome"/>
</dbReference>
<gene>
    <name evidence="1" type="ORF">FSB76_27915</name>
</gene>
<dbReference type="RefSeq" id="WP_147059341.1">
    <property type="nucleotide sequence ID" value="NZ_CP042437.1"/>
</dbReference>
<evidence type="ECO:0008006" key="3">
    <source>
        <dbReference type="Google" id="ProtNLM"/>
    </source>
</evidence>